<gene>
    <name evidence="4" type="primary">LOC100903135</name>
</gene>
<feature type="domain" description="C2H2-type" evidence="2">
    <location>
        <begin position="65"/>
        <end position="88"/>
    </location>
</feature>
<dbReference type="KEGG" id="goe:100903135"/>
<dbReference type="AlphaFoldDB" id="A0AAJ6QT76"/>
<name>A0AAJ6QT76_9ACAR</name>
<evidence type="ECO:0000313" key="4">
    <source>
        <dbReference type="RefSeq" id="XP_003745081.1"/>
    </source>
</evidence>
<accession>A0AAJ6QT76</accession>
<organism evidence="3 4">
    <name type="scientific">Galendromus occidentalis</name>
    <name type="common">western predatory mite</name>
    <dbReference type="NCBI Taxonomy" id="34638"/>
    <lineage>
        <taxon>Eukaryota</taxon>
        <taxon>Metazoa</taxon>
        <taxon>Ecdysozoa</taxon>
        <taxon>Arthropoda</taxon>
        <taxon>Chelicerata</taxon>
        <taxon>Arachnida</taxon>
        <taxon>Acari</taxon>
        <taxon>Parasitiformes</taxon>
        <taxon>Mesostigmata</taxon>
        <taxon>Gamasina</taxon>
        <taxon>Phytoseioidea</taxon>
        <taxon>Phytoseiidae</taxon>
        <taxon>Typhlodrominae</taxon>
        <taxon>Galendromus</taxon>
    </lineage>
</organism>
<dbReference type="SMART" id="SM00355">
    <property type="entry name" value="ZnF_C2H2"/>
    <property type="match status" value="2"/>
</dbReference>
<evidence type="ECO:0000256" key="1">
    <source>
        <dbReference type="SAM" id="MobiDB-lite"/>
    </source>
</evidence>
<sequence>MSTAEVIQCANCTFTTLTQKGLTIHLRKMHQIVSHDRKPRRTQNRRQGIRLANCSMSAKSWGLPFVCVICGYRTAEKSVIKEHVDKNHGRVEEYKYNGSQFEPTFNASVVQAVGSSSGQDRCVGPTRSPQLYPIRQEFKKIMNCQNMVVGYSSKPNMTDMMQQPSPQYQFHGELEQSYLTCPAETASINKEETCSEGPDEEDEDVTLYDE</sequence>
<dbReference type="Proteomes" id="UP000694867">
    <property type="component" value="Unplaced"/>
</dbReference>
<feature type="domain" description="C2H2-type" evidence="2">
    <location>
        <begin position="7"/>
        <end position="30"/>
    </location>
</feature>
<feature type="region of interest" description="Disordered" evidence="1">
    <location>
        <begin position="189"/>
        <end position="210"/>
    </location>
</feature>
<feature type="compositionally biased region" description="Acidic residues" evidence="1">
    <location>
        <begin position="197"/>
        <end position="210"/>
    </location>
</feature>
<dbReference type="Gene3D" id="3.30.160.60">
    <property type="entry name" value="Classic Zinc Finger"/>
    <property type="match status" value="1"/>
</dbReference>
<dbReference type="GeneID" id="100903135"/>
<evidence type="ECO:0000259" key="2">
    <source>
        <dbReference type="SMART" id="SM00355"/>
    </source>
</evidence>
<keyword evidence="3" id="KW-1185">Reference proteome</keyword>
<dbReference type="InterPro" id="IPR013087">
    <property type="entry name" value="Znf_C2H2_type"/>
</dbReference>
<proteinExistence type="predicted"/>
<protein>
    <submittedName>
        <fullName evidence="4">Uncharacterized protein LOC100903135</fullName>
    </submittedName>
</protein>
<dbReference type="RefSeq" id="XP_003745081.1">
    <property type="nucleotide sequence ID" value="XM_003745033.2"/>
</dbReference>
<reference evidence="4" key="1">
    <citation type="submission" date="2025-08" db="UniProtKB">
        <authorList>
            <consortium name="RefSeq"/>
        </authorList>
    </citation>
    <scope>IDENTIFICATION</scope>
</reference>
<evidence type="ECO:0000313" key="3">
    <source>
        <dbReference type="Proteomes" id="UP000694867"/>
    </source>
</evidence>